<dbReference type="GO" id="GO:0046872">
    <property type="term" value="F:metal ion binding"/>
    <property type="evidence" value="ECO:0007669"/>
    <property type="project" value="UniProtKB-KW"/>
</dbReference>
<dbReference type="Pfam" id="PF02225">
    <property type="entry name" value="PA"/>
    <property type="match status" value="1"/>
</dbReference>
<evidence type="ECO:0000256" key="7">
    <source>
        <dbReference type="SAM" id="SignalP"/>
    </source>
</evidence>
<keyword evidence="2" id="KW-0645">Protease</keyword>
<dbReference type="InterPro" id="IPR046450">
    <property type="entry name" value="PA_dom_sf"/>
</dbReference>
<keyword evidence="11" id="KW-1185">Reference proteome</keyword>
<dbReference type="SUPFAM" id="SSF53187">
    <property type="entry name" value="Zn-dependent exopeptidases"/>
    <property type="match status" value="1"/>
</dbReference>
<keyword evidence="5" id="KW-0378">Hydrolase</keyword>
<feature type="domain" description="PA" evidence="8">
    <location>
        <begin position="143"/>
        <end position="222"/>
    </location>
</feature>
<dbReference type="InterPro" id="IPR045175">
    <property type="entry name" value="M28_fam"/>
</dbReference>
<dbReference type="GO" id="GO:0008235">
    <property type="term" value="F:metalloexopeptidase activity"/>
    <property type="evidence" value="ECO:0007669"/>
    <property type="project" value="InterPro"/>
</dbReference>
<gene>
    <name evidence="10" type="ORF">E5K00_00230</name>
</gene>
<dbReference type="SUPFAM" id="SSF52025">
    <property type="entry name" value="PA domain"/>
    <property type="match status" value="1"/>
</dbReference>
<keyword evidence="3" id="KW-0479">Metal-binding</keyword>
<dbReference type="GO" id="GO:0004177">
    <property type="term" value="F:aminopeptidase activity"/>
    <property type="evidence" value="ECO:0007669"/>
    <property type="project" value="UniProtKB-KW"/>
</dbReference>
<dbReference type="OrthoDB" id="844214at2"/>
<feature type="chain" id="PRO_5021248445" evidence="7">
    <location>
        <begin position="26"/>
        <end position="556"/>
    </location>
</feature>
<protein>
    <submittedName>
        <fullName evidence="10">M28 family peptidase</fullName>
    </submittedName>
</protein>
<dbReference type="AlphaFoldDB" id="A0A4Z0Q9F3"/>
<keyword evidence="6" id="KW-0862">Zinc</keyword>
<dbReference type="InterPro" id="IPR003137">
    <property type="entry name" value="PA_domain"/>
</dbReference>
<evidence type="ECO:0000259" key="9">
    <source>
        <dbReference type="Pfam" id="PF04389"/>
    </source>
</evidence>
<dbReference type="Gene3D" id="3.40.630.10">
    <property type="entry name" value="Zn peptidases"/>
    <property type="match status" value="2"/>
</dbReference>
<evidence type="ECO:0000256" key="2">
    <source>
        <dbReference type="ARBA" id="ARBA00022670"/>
    </source>
</evidence>
<dbReference type="Pfam" id="PF04389">
    <property type="entry name" value="Peptidase_M28"/>
    <property type="match status" value="1"/>
</dbReference>
<keyword evidence="4 7" id="KW-0732">Signal</keyword>
<dbReference type="PANTHER" id="PTHR12147:SF56">
    <property type="entry name" value="AMINOPEPTIDASE YDR415C-RELATED"/>
    <property type="match status" value="1"/>
</dbReference>
<feature type="signal peptide" evidence="7">
    <location>
        <begin position="1"/>
        <end position="25"/>
    </location>
</feature>
<organism evidence="10 11">
    <name type="scientific">Hymenobacter aquaticus</name>
    <dbReference type="NCBI Taxonomy" id="1867101"/>
    <lineage>
        <taxon>Bacteria</taxon>
        <taxon>Pseudomonadati</taxon>
        <taxon>Bacteroidota</taxon>
        <taxon>Cytophagia</taxon>
        <taxon>Cytophagales</taxon>
        <taxon>Hymenobacteraceae</taxon>
        <taxon>Hymenobacter</taxon>
    </lineage>
</organism>
<evidence type="ECO:0000313" key="10">
    <source>
        <dbReference type="EMBL" id="TGE26056.1"/>
    </source>
</evidence>
<evidence type="ECO:0000259" key="8">
    <source>
        <dbReference type="Pfam" id="PF02225"/>
    </source>
</evidence>
<sequence>MLLPFSRAALLAFGSLALAGATAQAQRLTLDKKTTKALQKVQPDDLKAHVQYLADDRLLGRRPGTPGYQLAVDYVTARLRSLGVEPAGDEGSFVQRVRLRRAFSNPATSALVLRLGSAAPVPLAPAQEFVLYPHPELPSVAVDAPLVFAGYGISAPELHYDDYAGLDVQGKIVVVVRGAPQAFPSTVAAASQDVLAILQNATRHGAVGVLLAARNPKAGLPSFRQGVYSVLDPDGKVAASRSYAPGTGLKVLGAVGAGTLQTLLRQATTDTSAVFSALGAGRPASVALRSAAKLTNISTYQDLDSYNVVGKLTGSDARLRDEYVVHSAHLDHLGVGAPVKGDSIYNGAHDNASGVASVLEIARLYSHLPQKPRRSVLFVLQTGEELGLLGSAYFAARPTVPKKQLVADINTDMPTIIAPLLSVVALGAQHSSLAEPVNKAAEYLQLSVEADPEPEQNRFIRSDQYSFVMQGIPALHIKYGNKTADGKNDLSKTVQAWRAATYHKPQDDMSGTFDFEAGKKYVQLNFLIGYQVAQAEARPTWNPGDFFGVWFGGKQF</sequence>
<dbReference type="EMBL" id="SRLC01000001">
    <property type="protein sequence ID" value="TGE26056.1"/>
    <property type="molecule type" value="Genomic_DNA"/>
</dbReference>
<dbReference type="Proteomes" id="UP000297549">
    <property type="component" value="Unassembled WGS sequence"/>
</dbReference>
<keyword evidence="1" id="KW-0031">Aminopeptidase</keyword>
<dbReference type="PANTHER" id="PTHR12147">
    <property type="entry name" value="METALLOPEPTIDASE M28 FAMILY MEMBER"/>
    <property type="match status" value="1"/>
</dbReference>
<dbReference type="InterPro" id="IPR007484">
    <property type="entry name" value="Peptidase_M28"/>
</dbReference>
<evidence type="ECO:0000256" key="1">
    <source>
        <dbReference type="ARBA" id="ARBA00022438"/>
    </source>
</evidence>
<evidence type="ECO:0000313" key="11">
    <source>
        <dbReference type="Proteomes" id="UP000297549"/>
    </source>
</evidence>
<name>A0A4Z0Q9F3_9BACT</name>
<evidence type="ECO:0000256" key="5">
    <source>
        <dbReference type="ARBA" id="ARBA00022801"/>
    </source>
</evidence>
<evidence type="ECO:0000256" key="3">
    <source>
        <dbReference type="ARBA" id="ARBA00022723"/>
    </source>
</evidence>
<dbReference type="Gene3D" id="3.50.30.30">
    <property type="match status" value="1"/>
</dbReference>
<dbReference type="GO" id="GO:0006508">
    <property type="term" value="P:proteolysis"/>
    <property type="evidence" value="ECO:0007669"/>
    <property type="project" value="UniProtKB-KW"/>
</dbReference>
<proteinExistence type="predicted"/>
<comment type="caution">
    <text evidence="10">The sequence shown here is derived from an EMBL/GenBank/DDBJ whole genome shotgun (WGS) entry which is preliminary data.</text>
</comment>
<reference evidence="10 11" key="1">
    <citation type="submission" date="2019-04" db="EMBL/GenBank/DDBJ databases">
        <authorList>
            <person name="Feng G."/>
            <person name="Zhang J."/>
            <person name="Zhu H."/>
        </authorList>
    </citation>
    <scope>NUCLEOTIDE SEQUENCE [LARGE SCALE GENOMIC DNA]</scope>
    <source>
        <strain evidence="10 11">JCM 31653</strain>
    </source>
</reference>
<evidence type="ECO:0000256" key="6">
    <source>
        <dbReference type="ARBA" id="ARBA00022833"/>
    </source>
</evidence>
<feature type="domain" description="Peptidase M28" evidence="9">
    <location>
        <begin position="307"/>
        <end position="510"/>
    </location>
</feature>
<accession>A0A4Z0Q9F3</accession>
<evidence type="ECO:0000256" key="4">
    <source>
        <dbReference type="ARBA" id="ARBA00022729"/>
    </source>
</evidence>